<keyword evidence="2" id="KW-1185">Reference proteome</keyword>
<reference evidence="1" key="1">
    <citation type="submission" date="2022-11" db="EMBL/GenBank/DDBJ databases">
        <title>Centuries of genome instability and evolution in soft-shell clam transmissible cancer (bioRxiv).</title>
        <authorList>
            <person name="Hart S.F.M."/>
            <person name="Yonemitsu M.A."/>
            <person name="Giersch R.M."/>
            <person name="Beal B.F."/>
            <person name="Arriagada G."/>
            <person name="Davis B.W."/>
            <person name="Ostrander E.A."/>
            <person name="Goff S.P."/>
            <person name="Metzger M.J."/>
        </authorList>
    </citation>
    <scope>NUCLEOTIDE SEQUENCE</scope>
    <source>
        <strain evidence="1">MELC-2E11</strain>
        <tissue evidence="1">Siphon/mantle</tissue>
    </source>
</reference>
<evidence type="ECO:0000313" key="1">
    <source>
        <dbReference type="EMBL" id="WAR29639.1"/>
    </source>
</evidence>
<evidence type="ECO:0000313" key="2">
    <source>
        <dbReference type="Proteomes" id="UP001164746"/>
    </source>
</evidence>
<name>A0ABY7G7W8_MYAAR</name>
<sequence>MMSSRPRLTFAVEGDKIVFTNTPNPTTDPSSVISYKCGLGEEITIGITQNVKMRFEWKDGKLVQHMHPTTMKKGTIEYSLNDKSQLLKVYKYSPENGGSDVTATIKRFEESCQLVHCHLERRETHRKTLLNQSHLGRYQALSGLCSFYTVKERDAIVDYSTYLGDIEEEQEE</sequence>
<accession>A0ABY7G7W8</accession>
<feature type="non-terminal residue" evidence="1">
    <location>
        <position position="172"/>
    </location>
</feature>
<dbReference type="Proteomes" id="UP001164746">
    <property type="component" value="Chromosome 16"/>
</dbReference>
<organism evidence="1 2">
    <name type="scientific">Mya arenaria</name>
    <name type="common">Soft-shell clam</name>
    <dbReference type="NCBI Taxonomy" id="6604"/>
    <lineage>
        <taxon>Eukaryota</taxon>
        <taxon>Metazoa</taxon>
        <taxon>Spiralia</taxon>
        <taxon>Lophotrochozoa</taxon>
        <taxon>Mollusca</taxon>
        <taxon>Bivalvia</taxon>
        <taxon>Autobranchia</taxon>
        <taxon>Heteroconchia</taxon>
        <taxon>Euheterodonta</taxon>
        <taxon>Imparidentia</taxon>
        <taxon>Neoheterodontei</taxon>
        <taxon>Myida</taxon>
        <taxon>Myoidea</taxon>
        <taxon>Myidae</taxon>
        <taxon>Mya</taxon>
    </lineage>
</organism>
<dbReference type="Gene3D" id="2.40.128.20">
    <property type="match status" value="1"/>
</dbReference>
<protein>
    <submittedName>
        <fullName evidence="1">Uncharacterized protein</fullName>
    </submittedName>
</protein>
<dbReference type="EMBL" id="CP111027">
    <property type="protein sequence ID" value="WAR29639.1"/>
    <property type="molecule type" value="Genomic_DNA"/>
</dbReference>
<dbReference type="InterPro" id="IPR012674">
    <property type="entry name" value="Calycin"/>
</dbReference>
<proteinExistence type="predicted"/>
<gene>
    <name evidence="1" type="ORF">MAR_003207</name>
</gene>